<protein>
    <recommendedName>
        <fullName evidence="5">YHYH domain-containing protein</fullName>
    </recommendedName>
</protein>
<feature type="chain" id="PRO_5045829242" description="YHYH domain-containing protein" evidence="2">
    <location>
        <begin position="20"/>
        <end position="226"/>
    </location>
</feature>
<evidence type="ECO:0000256" key="2">
    <source>
        <dbReference type="SAM" id="SignalP"/>
    </source>
</evidence>
<feature type="compositionally biased region" description="Pro residues" evidence="1">
    <location>
        <begin position="45"/>
        <end position="59"/>
    </location>
</feature>
<evidence type="ECO:0000313" key="3">
    <source>
        <dbReference type="EMBL" id="GGJ59366.1"/>
    </source>
</evidence>
<dbReference type="Proteomes" id="UP000632222">
    <property type="component" value="Unassembled WGS sequence"/>
</dbReference>
<sequence>MKTLPFLIALILTSTLAHAHPGGLDKNGCHRNSKTGDYHCHQSPTPTPTPVPAPTPTPAPSQTAPATSTLADLQTALKSTLLVTSEHCSFTALACGSLRMDLATAESTINQWLEQHIPAAQRALGTWTTIESSPPTRRQTTVLYGKPTYLFATLHDGETVVYFTTNINDLPNTKKYFLEDSKVVVTCKDFARIEVAYLFMQLAATKDQRDPYGLDPNGDGVPCNEQ</sequence>
<keyword evidence="4" id="KW-1185">Reference proteome</keyword>
<feature type="region of interest" description="Disordered" evidence="1">
    <location>
        <begin position="35"/>
        <end position="67"/>
    </location>
</feature>
<evidence type="ECO:0000313" key="4">
    <source>
        <dbReference type="Proteomes" id="UP000632222"/>
    </source>
</evidence>
<evidence type="ECO:0008006" key="5">
    <source>
        <dbReference type="Google" id="ProtNLM"/>
    </source>
</evidence>
<dbReference type="InterPro" id="IPR047773">
    <property type="entry name" value="YHYH_dom_bact"/>
</dbReference>
<dbReference type="NCBIfam" id="NF033223">
    <property type="entry name" value="YHYH_alt"/>
    <property type="match status" value="1"/>
</dbReference>
<feature type="signal peptide" evidence="2">
    <location>
        <begin position="1"/>
        <end position="19"/>
    </location>
</feature>
<name>A0ABQ2DMZ5_9DEIO</name>
<reference evidence="4" key="1">
    <citation type="journal article" date="2019" name="Int. J. Syst. Evol. Microbiol.">
        <title>The Global Catalogue of Microorganisms (GCM) 10K type strain sequencing project: providing services to taxonomists for standard genome sequencing and annotation.</title>
        <authorList>
            <consortium name="The Broad Institute Genomics Platform"/>
            <consortium name="The Broad Institute Genome Sequencing Center for Infectious Disease"/>
            <person name="Wu L."/>
            <person name="Ma J."/>
        </authorList>
    </citation>
    <scope>NUCLEOTIDE SEQUENCE [LARGE SCALE GENOMIC DNA]</scope>
    <source>
        <strain evidence="4">JCM 14370</strain>
    </source>
</reference>
<gene>
    <name evidence="3" type="ORF">GCM10008938_51890</name>
</gene>
<evidence type="ECO:0000256" key="1">
    <source>
        <dbReference type="SAM" id="MobiDB-lite"/>
    </source>
</evidence>
<accession>A0ABQ2DMZ5</accession>
<comment type="caution">
    <text evidence="3">The sequence shown here is derived from an EMBL/GenBank/DDBJ whole genome shotgun (WGS) entry which is preliminary data.</text>
</comment>
<dbReference type="EMBL" id="BMOD01000051">
    <property type="protein sequence ID" value="GGJ59366.1"/>
    <property type="molecule type" value="Genomic_DNA"/>
</dbReference>
<proteinExistence type="predicted"/>
<dbReference type="RefSeq" id="WP_189009390.1">
    <property type="nucleotide sequence ID" value="NZ_BMOD01000051.1"/>
</dbReference>
<organism evidence="3 4">
    <name type="scientific">Deinococcus roseus</name>
    <dbReference type="NCBI Taxonomy" id="392414"/>
    <lineage>
        <taxon>Bacteria</taxon>
        <taxon>Thermotogati</taxon>
        <taxon>Deinococcota</taxon>
        <taxon>Deinococci</taxon>
        <taxon>Deinococcales</taxon>
        <taxon>Deinococcaceae</taxon>
        <taxon>Deinococcus</taxon>
    </lineage>
</organism>
<keyword evidence="2" id="KW-0732">Signal</keyword>